<comment type="caution">
    <text evidence="2">The sequence shown here is derived from an EMBL/GenBank/DDBJ whole genome shotgun (WGS) entry which is preliminary data.</text>
</comment>
<feature type="transmembrane region" description="Helical" evidence="1">
    <location>
        <begin position="222"/>
        <end position="239"/>
    </location>
</feature>
<feature type="transmembrane region" description="Helical" evidence="1">
    <location>
        <begin position="120"/>
        <end position="139"/>
    </location>
</feature>
<feature type="transmembrane region" description="Helical" evidence="1">
    <location>
        <begin position="344"/>
        <end position="360"/>
    </location>
</feature>
<dbReference type="Proteomes" id="UP000009309">
    <property type="component" value="Unassembled WGS sequence"/>
</dbReference>
<dbReference type="STRING" id="1185876.BN8_05736"/>
<feature type="transmembrane region" description="Helical" evidence="1">
    <location>
        <begin position="177"/>
        <end position="193"/>
    </location>
</feature>
<dbReference type="eggNOG" id="ENOG502Z8W4">
    <property type="taxonomic scope" value="Bacteria"/>
</dbReference>
<keyword evidence="3" id="KW-1185">Reference proteome</keyword>
<accession>I2GR75</accession>
<dbReference type="EMBL" id="CAIT01000009">
    <property type="protein sequence ID" value="CCH56403.1"/>
    <property type="molecule type" value="Genomic_DNA"/>
</dbReference>
<feature type="transmembrane region" description="Helical" evidence="1">
    <location>
        <begin position="314"/>
        <end position="332"/>
    </location>
</feature>
<dbReference type="AlphaFoldDB" id="I2GR75"/>
<sequence length="573" mass="64793">MSAFTADIFNFAPMPSFDTYPILYWLPVYVLCWGSLWLATNGKISERTFLVAVTVLLFLLRLPSIVYNYEINPDESQMITQAMTLRQDPVYFRSVDGTTGGPLDSYFLILPGLIGLPFDYITAHLTAFGLVALSFWFLFQTTKRWFGSMAARVAFLPFVFTFGLTQNGDFLHYNSELVPLALLSGSYYLYALLLARRKPSLWHIALIGLLLGMVPFGKLQAVPLAGIVGLFVGIDILMRPEQSTSAKVVQIGALVVGSVFFPLLVVGLAKLNGVYDDFVTFYIIGNFKYANNSDPVQNLLRLPDFFKKGSEFDWLVKLTLGIWLVGLIYSLRQGNKAQTDTLKVNGFIGVLLAATLYAITRTGSEYVHYLYLLTGPLFFVLGFGWQRLGINEGRNRWATVGIMAVFLLVFGIQAGLNHRRGIAINAYPSDQQHGWAVQPSPVSKAVLTYAKPGEKLVVWGWRCDYYVQTQMPQGVAENHTIRSAFEHPLQDIYQRRYLSNFIRSFPPVFVDAVGSQNLWMTDRRTHGYEMIKPLKNFVNAHYRYVGLVNDTRIYVRTDRVETTRRDTLAFSEN</sequence>
<keyword evidence="1" id="KW-1133">Transmembrane helix</keyword>
<keyword evidence="1" id="KW-0472">Membrane</keyword>
<feature type="transmembrane region" description="Helical" evidence="1">
    <location>
        <begin position="22"/>
        <end position="40"/>
    </location>
</feature>
<evidence type="ECO:0000313" key="3">
    <source>
        <dbReference type="Proteomes" id="UP000009309"/>
    </source>
</evidence>
<gene>
    <name evidence="2" type="ORF">BN8_05736</name>
</gene>
<evidence type="ECO:0008006" key="4">
    <source>
        <dbReference type="Google" id="ProtNLM"/>
    </source>
</evidence>
<protein>
    <recommendedName>
        <fullName evidence="4">Glycosyltransferase RgtA/B/C/D-like domain-containing protein</fullName>
    </recommendedName>
</protein>
<feature type="transmembrane region" description="Helical" evidence="1">
    <location>
        <begin position="146"/>
        <end position="165"/>
    </location>
</feature>
<evidence type="ECO:0000256" key="1">
    <source>
        <dbReference type="SAM" id="Phobius"/>
    </source>
</evidence>
<reference evidence="2 3" key="1">
    <citation type="journal article" date="2012" name="J. Bacteriol.">
        <title>Genome Sequence of the Filamentous Bacterium Fibrisoma limi BUZ 3T.</title>
        <authorList>
            <person name="Filippini M."/>
            <person name="Qi W."/>
            <person name="Jaenicke S."/>
            <person name="Goesmann A."/>
            <person name="Smits T.H."/>
            <person name="Bagheri H.C."/>
        </authorList>
    </citation>
    <scope>NUCLEOTIDE SEQUENCE [LARGE SCALE GENOMIC DNA]</scope>
    <source>
        <strain evidence="3">BUZ 3T</strain>
    </source>
</reference>
<feature type="transmembrane region" description="Helical" evidence="1">
    <location>
        <begin position="366"/>
        <end position="385"/>
    </location>
</feature>
<keyword evidence="1" id="KW-0812">Transmembrane</keyword>
<name>I2GR75_9BACT</name>
<feature type="transmembrane region" description="Helical" evidence="1">
    <location>
        <begin position="397"/>
        <end position="416"/>
    </location>
</feature>
<feature type="transmembrane region" description="Helical" evidence="1">
    <location>
        <begin position="251"/>
        <end position="269"/>
    </location>
</feature>
<feature type="transmembrane region" description="Helical" evidence="1">
    <location>
        <begin position="49"/>
        <end position="69"/>
    </location>
</feature>
<proteinExistence type="predicted"/>
<evidence type="ECO:0000313" key="2">
    <source>
        <dbReference type="EMBL" id="CCH56403.1"/>
    </source>
</evidence>
<organism evidence="2 3">
    <name type="scientific">Fibrisoma limi BUZ 3</name>
    <dbReference type="NCBI Taxonomy" id="1185876"/>
    <lineage>
        <taxon>Bacteria</taxon>
        <taxon>Pseudomonadati</taxon>
        <taxon>Bacteroidota</taxon>
        <taxon>Cytophagia</taxon>
        <taxon>Cytophagales</taxon>
        <taxon>Spirosomataceae</taxon>
        <taxon>Fibrisoma</taxon>
    </lineage>
</organism>
<feature type="transmembrane region" description="Helical" evidence="1">
    <location>
        <begin position="200"/>
        <end position="216"/>
    </location>
</feature>